<protein>
    <submittedName>
        <fullName evidence="2">Uncharacterized protein</fullName>
    </submittedName>
</protein>
<dbReference type="EMBL" id="CACVKT020000582">
    <property type="protein sequence ID" value="CAC5361061.1"/>
    <property type="molecule type" value="Genomic_DNA"/>
</dbReference>
<reference evidence="2 3" key="1">
    <citation type="submission" date="2020-06" db="EMBL/GenBank/DDBJ databases">
        <authorList>
            <person name="Li R."/>
            <person name="Bekaert M."/>
        </authorList>
    </citation>
    <scope>NUCLEOTIDE SEQUENCE [LARGE SCALE GENOMIC DNA]</scope>
    <source>
        <strain evidence="3">wild</strain>
    </source>
</reference>
<proteinExistence type="predicted"/>
<name>A0A6J8A4C9_MYTCO</name>
<evidence type="ECO:0000256" key="1">
    <source>
        <dbReference type="SAM" id="MobiDB-lite"/>
    </source>
</evidence>
<evidence type="ECO:0000313" key="3">
    <source>
        <dbReference type="Proteomes" id="UP000507470"/>
    </source>
</evidence>
<sequence>MAQKNKKETPRCPSLHLRDHRVTQDDPGTYIMYHYPVCCRKSPPQQRRRYRVIETRFQLMKDRYQQGLINGSVGLKMARTGTTVCRHLRNWEMDIKPSAGFKVAVWSKENGSGLNKVFVEDLVDAQSNAISQLTFSTKIEETLRKNNNTNEANLWKLIRE</sequence>
<dbReference type="Proteomes" id="UP000507470">
    <property type="component" value="Unassembled WGS sequence"/>
</dbReference>
<accession>A0A6J8A4C9</accession>
<evidence type="ECO:0000313" key="2">
    <source>
        <dbReference type="EMBL" id="CAC5361061.1"/>
    </source>
</evidence>
<feature type="region of interest" description="Disordered" evidence="1">
    <location>
        <begin position="1"/>
        <end position="21"/>
    </location>
</feature>
<gene>
    <name evidence="2" type="ORF">MCOR_3322</name>
</gene>
<dbReference type="AlphaFoldDB" id="A0A6J8A4C9"/>
<organism evidence="2 3">
    <name type="scientific">Mytilus coruscus</name>
    <name type="common">Sea mussel</name>
    <dbReference type="NCBI Taxonomy" id="42192"/>
    <lineage>
        <taxon>Eukaryota</taxon>
        <taxon>Metazoa</taxon>
        <taxon>Spiralia</taxon>
        <taxon>Lophotrochozoa</taxon>
        <taxon>Mollusca</taxon>
        <taxon>Bivalvia</taxon>
        <taxon>Autobranchia</taxon>
        <taxon>Pteriomorphia</taxon>
        <taxon>Mytilida</taxon>
        <taxon>Mytiloidea</taxon>
        <taxon>Mytilidae</taxon>
        <taxon>Mytilinae</taxon>
        <taxon>Mytilus</taxon>
    </lineage>
</organism>
<keyword evidence="3" id="KW-1185">Reference proteome</keyword>